<keyword evidence="1" id="KW-1133">Transmembrane helix</keyword>
<reference evidence="2 3" key="1">
    <citation type="submission" date="2010-08" db="EMBL/GenBank/DDBJ databases">
        <title>Complete sequence of Clostridium cellulovorans 743B.</title>
        <authorList>
            <consortium name="US DOE Joint Genome Institute"/>
            <person name="Lucas S."/>
            <person name="Copeland A."/>
            <person name="Lapidus A."/>
            <person name="Cheng J.-F."/>
            <person name="Bruce D."/>
            <person name="Goodwin L."/>
            <person name="Pitluck S."/>
            <person name="Chertkov O."/>
            <person name="Detter J.C."/>
            <person name="Han C."/>
            <person name="Tapia R."/>
            <person name="Land M."/>
            <person name="Hauser L."/>
            <person name="Chang Y.-J."/>
            <person name="Jeffries C."/>
            <person name="Kyrpides N."/>
            <person name="Ivanova N."/>
            <person name="Mikhailova N."/>
            <person name="Hemme C.L."/>
            <person name="Woyke T."/>
        </authorList>
    </citation>
    <scope>NUCLEOTIDE SEQUENCE [LARGE SCALE GENOMIC DNA]</scope>
    <source>
        <strain evidence="3">ATCC 35296 / DSM 3052 / OCM 3 / 743B</strain>
    </source>
</reference>
<gene>
    <name evidence="2" type="ordered locus">Clocel_3351</name>
</gene>
<feature type="transmembrane region" description="Helical" evidence="1">
    <location>
        <begin position="6"/>
        <end position="23"/>
    </location>
</feature>
<dbReference type="STRING" id="573061.Clocel_3351"/>
<dbReference type="EMBL" id="CP002160">
    <property type="protein sequence ID" value="ADL53031.1"/>
    <property type="molecule type" value="Genomic_DNA"/>
</dbReference>
<keyword evidence="1" id="KW-0472">Membrane</keyword>
<evidence type="ECO:0000313" key="3">
    <source>
        <dbReference type="Proteomes" id="UP000002730"/>
    </source>
</evidence>
<dbReference type="KEGG" id="ccb:Clocel_3351"/>
<keyword evidence="1" id="KW-0812">Transmembrane</keyword>
<keyword evidence="3" id="KW-1185">Reference proteome</keyword>
<dbReference type="Proteomes" id="UP000002730">
    <property type="component" value="Chromosome"/>
</dbReference>
<dbReference type="HOGENOM" id="CLU_3060116_0_0_9"/>
<sequence>MYVFYALVIIGLVLVWIFLSRYFEKIGQAAEKTTKIFNENLKDIKREEEKENE</sequence>
<accession>D9SV57</accession>
<proteinExistence type="predicted"/>
<dbReference type="RefSeq" id="WP_010073427.1">
    <property type="nucleotide sequence ID" value="NC_014393.1"/>
</dbReference>
<name>D9SV57_CLOC7</name>
<protein>
    <submittedName>
        <fullName evidence="2">ATP synthase F0, B subunit</fullName>
    </submittedName>
</protein>
<evidence type="ECO:0000256" key="1">
    <source>
        <dbReference type="SAM" id="Phobius"/>
    </source>
</evidence>
<evidence type="ECO:0000313" key="2">
    <source>
        <dbReference type="EMBL" id="ADL53031.1"/>
    </source>
</evidence>
<organism evidence="2 3">
    <name type="scientific">Clostridium cellulovorans (strain ATCC 35296 / DSM 3052 / OCM 3 / 743B)</name>
    <dbReference type="NCBI Taxonomy" id="573061"/>
    <lineage>
        <taxon>Bacteria</taxon>
        <taxon>Bacillati</taxon>
        <taxon>Bacillota</taxon>
        <taxon>Clostridia</taxon>
        <taxon>Eubacteriales</taxon>
        <taxon>Clostridiaceae</taxon>
        <taxon>Clostridium</taxon>
    </lineage>
</organism>
<dbReference type="AlphaFoldDB" id="D9SV57"/>